<gene>
    <name evidence="7" type="ORF">DI536_04730</name>
</gene>
<evidence type="ECO:0000259" key="6">
    <source>
        <dbReference type="PROSITE" id="PS50203"/>
    </source>
</evidence>
<evidence type="ECO:0000256" key="4">
    <source>
        <dbReference type="ARBA" id="ARBA00022807"/>
    </source>
</evidence>
<dbReference type="PANTHER" id="PTHR10183:SF379">
    <property type="entry name" value="CALPAIN-5"/>
    <property type="match status" value="1"/>
</dbReference>
<dbReference type="GO" id="GO:0004198">
    <property type="term" value="F:calcium-dependent cysteine-type endopeptidase activity"/>
    <property type="evidence" value="ECO:0007669"/>
    <property type="project" value="InterPro"/>
</dbReference>
<feature type="active site" evidence="5">
    <location>
        <position position="276"/>
    </location>
</feature>
<evidence type="ECO:0000256" key="3">
    <source>
        <dbReference type="ARBA" id="ARBA00022801"/>
    </source>
</evidence>
<accession>A0A2W5W386</accession>
<name>A0A2W5W386_9BACT</name>
<dbReference type="PANTHER" id="PTHR10183">
    <property type="entry name" value="CALPAIN"/>
    <property type="match status" value="1"/>
</dbReference>
<dbReference type="EMBL" id="QFQP01000002">
    <property type="protein sequence ID" value="PZR17621.1"/>
    <property type="molecule type" value="Genomic_DNA"/>
</dbReference>
<keyword evidence="2 5" id="KW-0645">Protease</keyword>
<evidence type="ECO:0000256" key="5">
    <source>
        <dbReference type="PROSITE-ProRule" id="PRU00239"/>
    </source>
</evidence>
<reference evidence="7 8" key="1">
    <citation type="submission" date="2017-08" db="EMBL/GenBank/DDBJ databases">
        <title>Infants hospitalized years apart are colonized by the same room-sourced microbial strains.</title>
        <authorList>
            <person name="Brooks B."/>
            <person name="Olm M.R."/>
            <person name="Firek B.A."/>
            <person name="Baker R."/>
            <person name="Thomas B.C."/>
            <person name="Morowitz M.J."/>
            <person name="Banfield J.F."/>
        </authorList>
    </citation>
    <scope>NUCLEOTIDE SEQUENCE [LARGE SCALE GENOMIC DNA]</scope>
    <source>
        <strain evidence="7">S2_003_000_R2_14</strain>
    </source>
</reference>
<comment type="caution">
    <text evidence="7">The sequence shown here is derived from an EMBL/GenBank/DDBJ whole genome shotgun (WGS) entry which is preliminary data.</text>
</comment>
<protein>
    <recommendedName>
        <fullName evidence="6">Calpain catalytic domain-containing protein</fullName>
    </recommendedName>
</protein>
<feature type="active site" evidence="5">
    <location>
        <position position="296"/>
    </location>
</feature>
<dbReference type="SUPFAM" id="SSF54001">
    <property type="entry name" value="Cysteine proteinases"/>
    <property type="match status" value="1"/>
</dbReference>
<feature type="domain" description="Calpain catalytic" evidence="6">
    <location>
        <begin position="96"/>
        <end position="331"/>
    </location>
</feature>
<dbReference type="InterPro" id="IPR001300">
    <property type="entry name" value="Peptidase_C2_calpain_cat"/>
</dbReference>
<organism evidence="7 8">
    <name type="scientific">Archangium gephyra</name>
    <dbReference type="NCBI Taxonomy" id="48"/>
    <lineage>
        <taxon>Bacteria</taxon>
        <taxon>Pseudomonadati</taxon>
        <taxon>Myxococcota</taxon>
        <taxon>Myxococcia</taxon>
        <taxon>Myxococcales</taxon>
        <taxon>Cystobacterineae</taxon>
        <taxon>Archangiaceae</taxon>
        <taxon>Archangium</taxon>
    </lineage>
</organism>
<dbReference type="InterPro" id="IPR038765">
    <property type="entry name" value="Papain-like_cys_pep_sf"/>
</dbReference>
<evidence type="ECO:0000313" key="7">
    <source>
        <dbReference type="EMBL" id="PZR17621.1"/>
    </source>
</evidence>
<keyword evidence="3 5" id="KW-0378">Hydrolase</keyword>
<dbReference type="AlphaFoldDB" id="A0A2W5W386"/>
<proteinExistence type="inferred from homology"/>
<dbReference type="GO" id="GO:0006508">
    <property type="term" value="P:proteolysis"/>
    <property type="evidence" value="ECO:0007669"/>
    <property type="project" value="UniProtKB-KW"/>
</dbReference>
<dbReference type="Pfam" id="PF00648">
    <property type="entry name" value="Peptidase_C2"/>
    <property type="match status" value="1"/>
</dbReference>
<dbReference type="Gene3D" id="3.90.70.10">
    <property type="entry name" value="Cysteine proteinases"/>
    <property type="match status" value="1"/>
</dbReference>
<dbReference type="PROSITE" id="PS50203">
    <property type="entry name" value="CALPAIN_CAT"/>
    <property type="match status" value="1"/>
</dbReference>
<dbReference type="InterPro" id="IPR022684">
    <property type="entry name" value="Calpain_cysteine_protease"/>
</dbReference>
<sequence length="331" mass="35787">MPTKIGERIATALRNNRISQPEMTEIINLAKAEKKFTPALKAELTALISQHSDKFTSSTKASLERFLNTTSTVTDLADPSALTKHNTSVSWTPVQPGGALYVDGISYDDVIQGSIANCYMVSAFSALAQQNPDAIKNAIKQNADGTYDVRFFEKSGYNSYRPVTVKVDGDLPTEFGSTAKYGKARDSKEQWITVLEKAYAQWKGGYETIGNGGNAGTVFEALTGKPPSWTSTTSSSPDQVFNRLSTAVSTGKPVTAGTHGKDSGVDYNGTGVYAWHAYTVLGTSTEGGQKYVQLRNPWGRSEHGSDGKDDGIFKMKLEDFVKLYNSINIGG</sequence>
<comment type="similarity">
    <text evidence="1">Belongs to the peptidase C2 family.</text>
</comment>
<evidence type="ECO:0000256" key="1">
    <source>
        <dbReference type="ARBA" id="ARBA00007623"/>
    </source>
</evidence>
<keyword evidence="4 5" id="KW-0788">Thiol protease</keyword>
<feature type="active site" evidence="5">
    <location>
        <position position="118"/>
    </location>
</feature>
<dbReference type="SMART" id="SM00230">
    <property type="entry name" value="CysPc"/>
    <property type="match status" value="1"/>
</dbReference>
<dbReference type="Proteomes" id="UP000249061">
    <property type="component" value="Unassembled WGS sequence"/>
</dbReference>
<evidence type="ECO:0000256" key="2">
    <source>
        <dbReference type="ARBA" id="ARBA00022670"/>
    </source>
</evidence>
<evidence type="ECO:0000313" key="8">
    <source>
        <dbReference type="Proteomes" id="UP000249061"/>
    </source>
</evidence>